<evidence type="ECO:0000313" key="2">
    <source>
        <dbReference type="Proteomes" id="UP000000600"/>
    </source>
</evidence>
<dbReference type="RefSeq" id="XP_001453941.1">
    <property type="nucleotide sequence ID" value="XM_001453904.1"/>
</dbReference>
<dbReference type="GeneID" id="5039726"/>
<gene>
    <name evidence="1" type="ORF">GSPATT00039770001</name>
</gene>
<sequence length="56" mass="6586">MTISYNNPMMSQVVSILPSFTQHSFKRYLDQMDGELNDDIDIFENLIESGRRVNFK</sequence>
<keyword evidence="2" id="KW-1185">Reference proteome</keyword>
<protein>
    <submittedName>
        <fullName evidence="1">Uncharacterized protein</fullName>
    </submittedName>
</protein>
<dbReference type="OrthoDB" id="319718at2759"/>
<reference evidence="1 2" key="1">
    <citation type="journal article" date="2006" name="Nature">
        <title>Global trends of whole-genome duplications revealed by the ciliate Paramecium tetraurelia.</title>
        <authorList>
            <consortium name="Genoscope"/>
            <person name="Aury J.-M."/>
            <person name="Jaillon O."/>
            <person name="Duret L."/>
            <person name="Noel B."/>
            <person name="Jubin C."/>
            <person name="Porcel B.M."/>
            <person name="Segurens B."/>
            <person name="Daubin V."/>
            <person name="Anthouard V."/>
            <person name="Aiach N."/>
            <person name="Arnaiz O."/>
            <person name="Billaut A."/>
            <person name="Beisson J."/>
            <person name="Blanc I."/>
            <person name="Bouhouche K."/>
            <person name="Camara F."/>
            <person name="Duharcourt S."/>
            <person name="Guigo R."/>
            <person name="Gogendeau D."/>
            <person name="Katinka M."/>
            <person name="Keller A.-M."/>
            <person name="Kissmehl R."/>
            <person name="Klotz C."/>
            <person name="Koll F."/>
            <person name="Le Moue A."/>
            <person name="Lepere C."/>
            <person name="Malinsky S."/>
            <person name="Nowacki M."/>
            <person name="Nowak J.K."/>
            <person name="Plattner H."/>
            <person name="Poulain J."/>
            <person name="Ruiz F."/>
            <person name="Serrano V."/>
            <person name="Zagulski M."/>
            <person name="Dessen P."/>
            <person name="Betermier M."/>
            <person name="Weissenbach J."/>
            <person name="Scarpelli C."/>
            <person name="Schachter V."/>
            <person name="Sperling L."/>
            <person name="Meyer E."/>
            <person name="Cohen J."/>
            <person name="Wincker P."/>
        </authorList>
    </citation>
    <scope>NUCLEOTIDE SEQUENCE [LARGE SCALE GENOMIC DNA]</scope>
    <source>
        <strain evidence="1 2">Stock d4-2</strain>
    </source>
</reference>
<proteinExistence type="predicted"/>
<evidence type="ECO:0000313" key="1">
    <source>
        <dbReference type="EMBL" id="CAK86544.1"/>
    </source>
</evidence>
<organism evidence="1 2">
    <name type="scientific">Paramecium tetraurelia</name>
    <dbReference type="NCBI Taxonomy" id="5888"/>
    <lineage>
        <taxon>Eukaryota</taxon>
        <taxon>Sar</taxon>
        <taxon>Alveolata</taxon>
        <taxon>Ciliophora</taxon>
        <taxon>Intramacronucleata</taxon>
        <taxon>Oligohymenophorea</taxon>
        <taxon>Peniculida</taxon>
        <taxon>Parameciidae</taxon>
        <taxon>Paramecium</taxon>
    </lineage>
</organism>
<dbReference type="Proteomes" id="UP000000600">
    <property type="component" value="Unassembled WGS sequence"/>
</dbReference>
<dbReference type="InParanoid" id="A0DU27"/>
<dbReference type="HOGENOM" id="CLU_3018422_0_0_1"/>
<dbReference type="KEGG" id="ptm:GSPATT00039770001"/>
<accession>A0DU27</accession>
<dbReference type="AlphaFoldDB" id="A0DU27"/>
<dbReference type="EMBL" id="CT868581">
    <property type="protein sequence ID" value="CAK86544.1"/>
    <property type="molecule type" value="Genomic_DNA"/>
</dbReference>
<name>A0DU27_PARTE</name>